<organism evidence="1">
    <name type="scientific">marine sediment metagenome</name>
    <dbReference type="NCBI Taxonomy" id="412755"/>
    <lineage>
        <taxon>unclassified sequences</taxon>
        <taxon>metagenomes</taxon>
        <taxon>ecological metagenomes</taxon>
    </lineage>
</organism>
<dbReference type="EMBL" id="BARW01035741">
    <property type="protein sequence ID" value="GAJ22530.1"/>
    <property type="molecule type" value="Genomic_DNA"/>
</dbReference>
<dbReference type="AlphaFoldDB" id="X1W1T8"/>
<evidence type="ECO:0000313" key="1">
    <source>
        <dbReference type="EMBL" id="GAJ22530.1"/>
    </source>
</evidence>
<proteinExistence type="predicted"/>
<reference evidence="1" key="1">
    <citation type="journal article" date="2014" name="Front. Microbiol.">
        <title>High frequency of phylogenetically diverse reductive dehalogenase-homologous genes in deep subseafloor sedimentary metagenomes.</title>
        <authorList>
            <person name="Kawai M."/>
            <person name="Futagami T."/>
            <person name="Toyoda A."/>
            <person name="Takaki Y."/>
            <person name="Nishi S."/>
            <person name="Hori S."/>
            <person name="Arai W."/>
            <person name="Tsubouchi T."/>
            <person name="Morono Y."/>
            <person name="Uchiyama I."/>
            <person name="Ito T."/>
            <person name="Fujiyama A."/>
            <person name="Inagaki F."/>
            <person name="Takami H."/>
        </authorList>
    </citation>
    <scope>NUCLEOTIDE SEQUENCE</scope>
    <source>
        <strain evidence="1">Expedition CK06-06</strain>
    </source>
</reference>
<accession>X1W1T8</accession>
<comment type="caution">
    <text evidence="1">The sequence shown here is derived from an EMBL/GenBank/DDBJ whole genome shotgun (WGS) entry which is preliminary data.</text>
</comment>
<name>X1W1T8_9ZZZZ</name>
<gene>
    <name evidence="1" type="ORF">S12H4_55674</name>
</gene>
<sequence length="87" mass="10015">MGFTGCGTIIATTGTVYIVVYGWDFYNLYMDYTQQSWGVTSGTYVLYNVPIGTHFFEAEDTWGWIWGYDSTTKYISAGVNYVYLYPY</sequence>
<protein>
    <submittedName>
        <fullName evidence="1">Uncharacterized protein</fullName>
    </submittedName>
</protein>